<dbReference type="InterPro" id="IPR036921">
    <property type="entry name" value="PurM-like_N_sf"/>
</dbReference>
<keyword evidence="5" id="KW-1185">Reference proteome</keyword>
<evidence type="ECO:0000259" key="3">
    <source>
        <dbReference type="Pfam" id="PF02769"/>
    </source>
</evidence>
<gene>
    <name evidence="4" type="primary">hypE</name>
    <name evidence="4" type="ORF">DSCA_34860</name>
</gene>
<dbReference type="NCBIfam" id="TIGR02124">
    <property type="entry name" value="hypE"/>
    <property type="match status" value="1"/>
</dbReference>
<dbReference type="PANTHER" id="PTHR30303">
    <property type="entry name" value="HYDROGENASE ISOENZYMES FORMATION PROTEIN HYPE"/>
    <property type="match status" value="1"/>
</dbReference>
<evidence type="ECO:0000256" key="1">
    <source>
        <dbReference type="ARBA" id="ARBA00006243"/>
    </source>
</evidence>
<proteinExistence type="inferred from homology"/>
<dbReference type="AlphaFoldDB" id="A0A5K7YK24"/>
<dbReference type="Pfam" id="PF00586">
    <property type="entry name" value="AIRS"/>
    <property type="match status" value="1"/>
</dbReference>
<accession>A0A5K7YK24</accession>
<evidence type="ECO:0000259" key="2">
    <source>
        <dbReference type="Pfam" id="PF00586"/>
    </source>
</evidence>
<reference evidence="4 5" key="1">
    <citation type="submission" date="2019-11" db="EMBL/GenBank/DDBJ databases">
        <title>Comparative genomics of hydrocarbon-degrading Desulfosarcina strains.</title>
        <authorList>
            <person name="Watanabe M."/>
            <person name="Kojima H."/>
            <person name="Fukui M."/>
        </authorList>
    </citation>
    <scope>NUCLEOTIDE SEQUENCE [LARGE SCALE GENOMIC DNA]</scope>
    <source>
        <strain evidence="4 5">PL12</strain>
    </source>
</reference>
<sequence>MKPDKILLDHGSGGKISHSLTADLLLPAFDNPALAMLDDGAVLDVPAGRIAFSTDTYVVDPIFFPGGSIGDLAVNGTVNDVSMCGAVPLFLSVGMIIEEGFPMADLERVVAEMGQAASLAGVQVVTGDTKVVPKGAADRIFINTAGIGMLREEVDVSGANARPGDAVILSGTMADHGMTILTQRQGLSFDSDVRSDSAPLNHMVADIFGTGCDVHVLRDPTRGGVGTTLNEIAGQSQVGVRIHEARLPVRPAVAGICELLGFDPLYVANEGKLLAFVPADQADGVLAVIRQSPYGKDACIIGEAVDAHPGRVYMQTRIGGERIVDMLTGEQLPRIC</sequence>
<dbReference type="Proteomes" id="UP000427906">
    <property type="component" value="Chromosome"/>
</dbReference>
<evidence type="ECO:0000313" key="5">
    <source>
        <dbReference type="Proteomes" id="UP000427906"/>
    </source>
</evidence>
<organism evidence="4 5">
    <name type="scientific">Desulfosarcina alkanivorans</name>
    <dbReference type="NCBI Taxonomy" id="571177"/>
    <lineage>
        <taxon>Bacteria</taxon>
        <taxon>Pseudomonadati</taxon>
        <taxon>Thermodesulfobacteriota</taxon>
        <taxon>Desulfobacteria</taxon>
        <taxon>Desulfobacterales</taxon>
        <taxon>Desulfosarcinaceae</taxon>
        <taxon>Desulfosarcina</taxon>
    </lineage>
</organism>
<dbReference type="InterPro" id="IPR016188">
    <property type="entry name" value="PurM-like_N"/>
</dbReference>
<dbReference type="RefSeq" id="WP_155317583.1">
    <property type="nucleotide sequence ID" value="NZ_AP021874.1"/>
</dbReference>
<dbReference type="SUPFAM" id="SSF55326">
    <property type="entry name" value="PurM N-terminal domain-like"/>
    <property type="match status" value="1"/>
</dbReference>
<dbReference type="Gene3D" id="3.30.1330.10">
    <property type="entry name" value="PurM-like, N-terminal domain"/>
    <property type="match status" value="1"/>
</dbReference>
<feature type="domain" description="PurM-like N-terminal" evidence="2">
    <location>
        <begin position="38"/>
        <end position="149"/>
    </location>
</feature>
<evidence type="ECO:0000313" key="4">
    <source>
        <dbReference type="EMBL" id="BBO69556.1"/>
    </source>
</evidence>
<dbReference type="InterPro" id="IPR011854">
    <property type="entry name" value="HypE"/>
</dbReference>
<dbReference type="SUPFAM" id="SSF56042">
    <property type="entry name" value="PurM C-terminal domain-like"/>
    <property type="match status" value="1"/>
</dbReference>
<dbReference type="OrthoDB" id="9801934at2"/>
<comment type="similarity">
    <text evidence="1">Belongs to the HypE family.</text>
</comment>
<name>A0A5K7YK24_9BACT</name>
<dbReference type="GO" id="GO:0051604">
    <property type="term" value="P:protein maturation"/>
    <property type="evidence" value="ECO:0007669"/>
    <property type="project" value="TreeGrafter"/>
</dbReference>
<dbReference type="PANTHER" id="PTHR30303:SF0">
    <property type="entry name" value="CARBAMOYL DEHYDRATASE HYPE"/>
    <property type="match status" value="1"/>
</dbReference>
<dbReference type="KEGG" id="dalk:DSCA_34860"/>
<dbReference type="InterPro" id="IPR010918">
    <property type="entry name" value="PurM-like_C_dom"/>
</dbReference>
<dbReference type="EMBL" id="AP021874">
    <property type="protein sequence ID" value="BBO69556.1"/>
    <property type="molecule type" value="Genomic_DNA"/>
</dbReference>
<dbReference type="Pfam" id="PF02769">
    <property type="entry name" value="AIRS_C"/>
    <property type="match status" value="1"/>
</dbReference>
<dbReference type="CDD" id="cd02197">
    <property type="entry name" value="HypE"/>
    <property type="match status" value="1"/>
</dbReference>
<dbReference type="InterPro" id="IPR036676">
    <property type="entry name" value="PurM-like_C_sf"/>
</dbReference>
<protein>
    <submittedName>
        <fullName evidence="4">Hydrogenase expression/formation protein HypE</fullName>
    </submittedName>
</protein>
<dbReference type="Gene3D" id="3.90.650.10">
    <property type="entry name" value="PurM-like C-terminal domain"/>
    <property type="match status" value="1"/>
</dbReference>
<dbReference type="PIRSF" id="PIRSF005644">
    <property type="entry name" value="Hdrgns_mtr_HypE"/>
    <property type="match status" value="1"/>
</dbReference>
<feature type="domain" description="PurM-like C-terminal" evidence="3">
    <location>
        <begin position="162"/>
        <end position="313"/>
    </location>
</feature>